<feature type="domain" description="Trimeric autotransporter adhesin YadA-like head" evidence="1">
    <location>
        <begin position="352"/>
        <end position="372"/>
    </location>
</feature>
<evidence type="ECO:0008006" key="6">
    <source>
        <dbReference type="Google" id="ProtNLM"/>
    </source>
</evidence>
<dbReference type="Pfam" id="PF05662">
    <property type="entry name" value="YadA_stalk"/>
    <property type="match status" value="2"/>
</dbReference>
<dbReference type="InterPro" id="IPR008635">
    <property type="entry name" value="Coiled_stalk_dom"/>
</dbReference>
<evidence type="ECO:0000259" key="2">
    <source>
        <dbReference type="Pfam" id="PF05662"/>
    </source>
</evidence>
<dbReference type="RefSeq" id="WP_354011876.1">
    <property type="nucleotide sequence ID" value="NZ_JBEPMU010000001.1"/>
</dbReference>
<feature type="domain" description="ESPR" evidence="3">
    <location>
        <begin position="1"/>
        <end position="47"/>
    </location>
</feature>
<reference evidence="4 5" key="1">
    <citation type="submission" date="2024-06" db="EMBL/GenBank/DDBJ databases">
        <title>Sorghum-associated microbial communities from plants grown in Nebraska, USA.</title>
        <authorList>
            <person name="Schachtman D."/>
        </authorList>
    </citation>
    <scope>NUCLEOTIDE SEQUENCE [LARGE SCALE GENOMIC DNA]</scope>
    <source>
        <strain evidence="4 5">1073</strain>
    </source>
</reference>
<dbReference type="Proteomes" id="UP001549184">
    <property type="component" value="Unassembled WGS sequence"/>
</dbReference>
<dbReference type="InterPro" id="IPR011049">
    <property type="entry name" value="Serralysin-like_metalloprot_C"/>
</dbReference>
<evidence type="ECO:0000313" key="4">
    <source>
        <dbReference type="EMBL" id="MET3650369.1"/>
    </source>
</evidence>
<protein>
    <recommendedName>
        <fullName evidence="6">Trimeric autotransporter adhesin</fullName>
    </recommendedName>
</protein>
<dbReference type="InterPro" id="IPR024973">
    <property type="entry name" value="ESPR"/>
</dbReference>
<feature type="domain" description="Trimeric autotransporter adhesin YadA-like head" evidence="1">
    <location>
        <begin position="431"/>
        <end position="456"/>
    </location>
</feature>
<keyword evidence="5" id="KW-1185">Reference proteome</keyword>
<feature type="domain" description="Trimeric autotransporter adhesin YadA-like head" evidence="1">
    <location>
        <begin position="288"/>
        <end position="307"/>
    </location>
</feature>
<organism evidence="4 5">
    <name type="scientific">Dyella japonica</name>
    <dbReference type="NCBI Taxonomy" id="231455"/>
    <lineage>
        <taxon>Bacteria</taxon>
        <taxon>Pseudomonadati</taxon>
        <taxon>Pseudomonadota</taxon>
        <taxon>Gammaproteobacteria</taxon>
        <taxon>Lysobacterales</taxon>
        <taxon>Rhodanobacteraceae</taxon>
        <taxon>Dyella</taxon>
    </lineage>
</organism>
<dbReference type="Pfam" id="PF13018">
    <property type="entry name" value="ESPR"/>
    <property type="match status" value="1"/>
</dbReference>
<gene>
    <name evidence="4" type="ORF">ABIC75_000071</name>
</gene>
<evidence type="ECO:0000313" key="5">
    <source>
        <dbReference type="Proteomes" id="UP001549184"/>
    </source>
</evidence>
<dbReference type="SUPFAM" id="SSF101967">
    <property type="entry name" value="Adhesin YadA, collagen-binding domain"/>
    <property type="match status" value="2"/>
</dbReference>
<dbReference type="CDD" id="cd12820">
    <property type="entry name" value="LbR_YadA-like"/>
    <property type="match status" value="1"/>
</dbReference>
<dbReference type="EMBL" id="JBEPMU010000001">
    <property type="protein sequence ID" value="MET3650369.1"/>
    <property type="molecule type" value="Genomic_DNA"/>
</dbReference>
<feature type="domain" description="Trimeric autotransporter adhesin YadA-like head" evidence="1">
    <location>
        <begin position="403"/>
        <end position="429"/>
    </location>
</feature>
<feature type="domain" description="Trimeric autotransporter adhesin YadA-like head" evidence="1">
    <location>
        <begin position="241"/>
        <end position="265"/>
    </location>
</feature>
<dbReference type="Pfam" id="PF05658">
    <property type="entry name" value="YadA_head"/>
    <property type="match status" value="7"/>
</dbReference>
<evidence type="ECO:0000259" key="1">
    <source>
        <dbReference type="Pfam" id="PF05658"/>
    </source>
</evidence>
<feature type="domain" description="Trimeric autotransporter adhesin YadA-like stalk" evidence="2">
    <location>
        <begin position="556"/>
        <end position="597"/>
    </location>
</feature>
<accession>A0ABV2JNF7</accession>
<comment type="caution">
    <text evidence="4">The sequence shown here is derived from an EMBL/GenBank/DDBJ whole genome shotgun (WGS) entry which is preliminary data.</text>
</comment>
<sequence length="635" mass="61223">MNTVYRIVWNAVAGNWVVASELAKGRRKSGSSKHMAVAAVLATGMLGGLSGTAHAAVGVNGNPQETTGSCKVTSDDGSVTWTVITGANCLVPSGTSASGQGNPGANAIFYASNLTNGSEDSLNLGGYLDVWKTATFHSAVNMSGQKITNLANGTLASDAVNLSQLNAAQAHYYSINDGGTQGGNYTNSGAAGAGSIAVGVGASTAAGSANSMAMGNGASATGTYNTAIGAGASTPGGAVYGNYATAVGANATANLMYDTAIGAGAVANSSGWTGAPTGAVAVGAQGSAIGNNSIAIGQSASATGSTSLVIAPRPDGSSVTFVGSGTAIGSNSFAGMGGVAFGSGANANATISTAFGLGSSATAAGATALGGGTLAQGSYSLAAGEASVASGNYSIAEGKSAWASGTESIAMGRKSIASNTDAMALGANTSATGVNSLAMGNGAQASGTSSISIGTGNLVNGNNSGALGDPSTINGNNSYSVGNNNTISSDNAFVMGNTVNVGTGLNGAVVLGNNSTVAAATATPGATIGGNAFTFAGGAPAAGDVVSIGSSTAPRQLQNVAAGQLSATSTDAVNGSELFATNQQVTTNATNIANNNRGCSSGWWHVLRSGDGRAVENQFWPDSCQRHRGVQRCSF</sequence>
<name>A0ABV2JNF7_9GAMM</name>
<feature type="domain" description="Trimeric autotransporter adhesin YadA-like head" evidence="1">
    <location>
        <begin position="209"/>
        <end position="232"/>
    </location>
</feature>
<proteinExistence type="predicted"/>
<dbReference type="Gene3D" id="2.150.10.10">
    <property type="entry name" value="Serralysin-like metalloprotease, C-terminal"/>
    <property type="match status" value="3"/>
</dbReference>
<feature type="domain" description="Trimeric autotransporter adhesin YadA-like head" evidence="1">
    <location>
        <begin position="375"/>
        <end position="400"/>
    </location>
</feature>
<dbReference type="InterPro" id="IPR008640">
    <property type="entry name" value="Adhesin_Head_dom"/>
</dbReference>
<dbReference type="Gene3D" id="1.20.5.170">
    <property type="match status" value="1"/>
</dbReference>
<feature type="domain" description="Trimeric autotransporter adhesin YadA-like stalk" evidence="2">
    <location>
        <begin position="146"/>
        <end position="187"/>
    </location>
</feature>
<evidence type="ECO:0000259" key="3">
    <source>
        <dbReference type="Pfam" id="PF13018"/>
    </source>
</evidence>